<protein>
    <recommendedName>
        <fullName evidence="9">GHMP kinase N-terminal domain-containing protein</fullName>
    </recommendedName>
</protein>
<dbReference type="PRINTS" id="PR00960">
    <property type="entry name" value="LMBPPROTEIN"/>
</dbReference>
<feature type="domain" description="GHMP kinase N-terminal" evidence="9">
    <location>
        <begin position="79"/>
        <end position="159"/>
    </location>
</feature>
<reference evidence="10 11" key="1">
    <citation type="submission" date="2021-03" db="EMBL/GenBank/DDBJ databases">
        <title>Human Oral Microbial Genomes.</title>
        <authorList>
            <person name="Johnston C.D."/>
            <person name="Chen T."/>
            <person name="Dewhirst F.E."/>
        </authorList>
    </citation>
    <scope>NUCLEOTIDE SEQUENCE [LARGE SCALE GENOMIC DNA]</scope>
    <source>
        <strain evidence="10 11">DSMZ 100122</strain>
    </source>
</reference>
<evidence type="ECO:0000313" key="11">
    <source>
        <dbReference type="Proteomes" id="UP000678513"/>
    </source>
</evidence>
<evidence type="ECO:0000256" key="1">
    <source>
        <dbReference type="ARBA" id="ARBA00022490"/>
    </source>
</evidence>
<evidence type="ECO:0000259" key="9">
    <source>
        <dbReference type="Pfam" id="PF00288"/>
    </source>
</evidence>
<dbReference type="InterPro" id="IPR006204">
    <property type="entry name" value="GHMP_kinase_N_dom"/>
</dbReference>
<dbReference type="PANTHER" id="PTHR43290:SF2">
    <property type="entry name" value="MEVALONATE KINASE"/>
    <property type="match status" value="1"/>
</dbReference>
<evidence type="ECO:0000256" key="2">
    <source>
        <dbReference type="ARBA" id="ARBA00022516"/>
    </source>
</evidence>
<keyword evidence="6" id="KW-0067">ATP-binding</keyword>
<keyword evidence="1" id="KW-0963">Cytoplasm</keyword>
<keyword evidence="7" id="KW-0460">Magnesium</keyword>
<dbReference type="Pfam" id="PF00288">
    <property type="entry name" value="GHMP_kinases_N"/>
    <property type="match status" value="1"/>
</dbReference>
<keyword evidence="4" id="KW-0547">Nucleotide-binding</keyword>
<evidence type="ECO:0000256" key="7">
    <source>
        <dbReference type="ARBA" id="ARBA00022842"/>
    </source>
</evidence>
<dbReference type="InterPro" id="IPR001174">
    <property type="entry name" value="HddA/FKP"/>
</dbReference>
<dbReference type="SUPFAM" id="SSF55060">
    <property type="entry name" value="GHMP Kinase, C-terminal domain"/>
    <property type="match status" value="1"/>
</dbReference>
<organism evidence="10 11">
    <name type="scientific">Arachnia rubra</name>
    <dbReference type="NCBI Taxonomy" id="1547448"/>
    <lineage>
        <taxon>Bacteria</taxon>
        <taxon>Bacillati</taxon>
        <taxon>Actinomycetota</taxon>
        <taxon>Actinomycetes</taxon>
        <taxon>Propionibacteriales</taxon>
        <taxon>Propionibacteriaceae</taxon>
        <taxon>Arachnia</taxon>
    </lineage>
</organism>
<proteinExistence type="predicted"/>
<keyword evidence="3" id="KW-0808">Transferase</keyword>
<evidence type="ECO:0000313" key="10">
    <source>
        <dbReference type="EMBL" id="QUC09080.1"/>
    </source>
</evidence>
<keyword evidence="2" id="KW-0444">Lipid biosynthesis</keyword>
<keyword evidence="5" id="KW-0418">Kinase</keyword>
<dbReference type="InterPro" id="IPR006205">
    <property type="entry name" value="Mev_gal_kin"/>
</dbReference>
<dbReference type="InterPro" id="IPR036554">
    <property type="entry name" value="GHMP_kinase_C_sf"/>
</dbReference>
<dbReference type="PANTHER" id="PTHR43290">
    <property type="entry name" value="MEVALONATE KINASE"/>
    <property type="match status" value="1"/>
</dbReference>
<keyword evidence="11" id="KW-1185">Reference proteome</keyword>
<accession>A0ABX7Y7A8</accession>
<evidence type="ECO:0000256" key="6">
    <source>
        <dbReference type="ARBA" id="ARBA00022840"/>
    </source>
</evidence>
<evidence type="ECO:0000256" key="5">
    <source>
        <dbReference type="ARBA" id="ARBA00022777"/>
    </source>
</evidence>
<evidence type="ECO:0000256" key="3">
    <source>
        <dbReference type="ARBA" id="ARBA00022679"/>
    </source>
</evidence>
<dbReference type="Gene3D" id="3.30.230.120">
    <property type="match status" value="1"/>
</dbReference>
<sequence length="327" mass="34800">MPDAIVSAAPMRLPVAGGGTDLPEFYQRSQTRVLAVAIDREVVVSVASDPEAARAAVPSQAGWYWVEHAAESADPYVGAAAACLETAPVVHVVVTSPIAPGSGLGGSGAYLVALVDALARHVGRVLPKPEIAEIAFTIERDLLGRTVGKQDSWVAAIGGAVQLDIDTKGHVFYHTRFDLLHAATRLLKDSQLLLFGLPETRDAATVLASSGLVNSAIVDTALRLTDENERAFLGQDIKQIGAVLRRHWDEKVRRNPAADHPACRRLTACADSMGVLGFKVVGAGGGGHLLVAVMPGRAQDLRASMATWGLRHIRVRPVATGLRRWFR</sequence>
<dbReference type="Proteomes" id="UP000678513">
    <property type="component" value="Chromosome"/>
</dbReference>
<name>A0ABX7Y7A8_9ACTN</name>
<dbReference type="SUPFAM" id="SSF54211">
    <property type="entry name" value="Ribosomal protein S5 domain 2-like"/>
    <property type="match status" value="1"/>
</dbReference>
<keyword evidence="8" id="KW-0443">Lipid metabolism</keyword>
<dbReference type="EMBL" id="CP072384">
    <property type="protein sequence ID" value="QUC09080.1"/>
    <property type="molecule type" value="Genomic_DNA"/>
</dbReference>
<evidence type="ECO:0000256" key="4">
    <source>
        <dbReference type="ARBA" id="ARBA00022741"/>
    </source>
</evidence>
<dbReference type="InterPro" id="IPR020568">
    <property type="entry name" value="Ribosomal_Su5_D2-typ_SF"/>
</dbReference>
<evidence type="ECO:0000256" key="8">
    <source>
        <dbReference type="ARBA" id="ARBA00023098"/>
    </source>
</evidence>
<dbReference type="RefSeq" id="WP_212326045.1">
    <property type="nucleotide sequence ID" value="NZ_AP024463.1"/>
</dbReference>
<gene>
    <name evidence="10" type="ORF">J5A65_04980</name>
</gene>